<evidence type="ECO:0000313" key="3">
    <source>
        <dbReference type="EMBL" id="CAB4553133.1"/>
    </source>
</evidence>
<sequence>MSFEFDHATHAVPLGDGVYDTPIEDRWDINGNANGGYLLALVANAMREASGRAHPVSVSMHYLAPGPAGPAHTHTEVVKSGKRLATVVASLRRDGKDLVRSIGTFGDIDATQGPQSLTLTPPELPAFNDCPTRPASGPAPLGLSSRLDMRLHPDDTGFARNEPNGRALVRGWFKFVDDRPVDTLALLLAADAFPPVMFNLFGMQGWVPTIEFTVHVRGVPAPGPIACVFESHAVQGGYWEEDGAMWDSNGQLVAMSRQLALAPLT</sequence>
<dbReference type="AlphaFoldDB" id="A0A6J6CSI2"/>
<evidence type="ECO:0000259" key="1">
    <source>
        <dbReference type="Pfam" id="PF13622"/>
    </source>
</evidence>
<dbReference type="Gene3D" id="2.40.160.210">
    <property type="entry name" value="Acyl-CoA thioesterase, double hotdog domain"/>
    <property type="match status" value="1"/>
</dbReference>
<proteinExistence type="predicted"/>
<dbReference type="InterPro" id="IPR052389">
    <property type="entry name" value="Sec_Metab_Biosynth-Assoc"/>
</dbReference>
<reference evidence="3" key="1">
    <citation type="submission" date="2020-05" db="EMBL/GenBank/DDBJ databases">
        <authorList>
            <person name="Chiriac C."/>
            <person name="Salcher M."/>
            <person name="Ghai R."/>
            <person name="Kavagutti S V."/>
        </authorList>
    </citation>
    <scope>NUCLEOTIDE SEQUENCE</scope>
</reference>
<organism evidence="3">
    <name type="scientific">freshwater metagenome</name>
    <dbReference type="NCBI Taxonomy" id="449393"/>
    <lineage>
        <taxon>unclassified sequences</taxon>
        <taxon>metagenomes</taxon>
        <taxon>ecological metagenomes</taxon>
    </lineage>
</organism>
<dbReference type="PANTHER" id="PTHR38110">
    <property type="entry name" value="CHROMOSOME 23, WHOLE GENOME SHOTGUN SEQUENCE"/>
    <property type="match status" value="1"/>
</dbReference>
<dbReference type="InterPro" id="IPR042171">
    <property type="entry name" value="Acyl-CoA_hotdog"/>
</dbReference>
<dbReference type="InterPro" id="IPR029069">
    <property type="entry name" value="HotDog_dom_sf"/>
</dbReference>
<evidence type="ECO:0000259" key="2">
    <source>
        <dbReference type="Pfam" id="PF20789"/>
    </source>
</evidence>
<gene>
    <name evidence="3" type="ORF">UFOPK1572_00312</name>
</gene>
<dbReference type="Pfam" id="PF20789">
    <property type="entry name" value="4HBT_3C"/>
    <property type="match status" value="1"/>
</dbReference>
<dbReference type="InterPro" id="IPR049450">
    <property type="entry name" value="ACOT8-like_C"/>
</dbReference>
<name>A0A6J6CSI2_9ZZZZ</name>
<dbReference type="Pfam" id="PF13622">
    <property type="entry name" value="4HBT_3"/>
    <property type="match status" value="1"/>
</dbReference>
<feature type="domain" description="Acyl-CoA thioesterase-like C-terminal" evidence="2">
    <location>
        <begin position="128"/>
        <end position="261"/>
    </location>
</feature>
<dbReference type="InterPro" id="IPR049449">
    <property type="entry name" value="TesB_ACOT8-like_N"/>
</dbReference>
<dbReference type="SUPFAM" id="SSF54637">
    <property type="entry name" value="Thioesterase/thiol ester dehydrase-isomerase"/>
    <property type="match status" value="2"/>
</dbReference>
<protein>
    <submittedName>
        <fullName evidence="3">Unannotated protein</fullName>
    </submittedName>
</protein>
<dbReference type="EMBL" id="CAEZTC010000024">
    <property type="protein sequence ID" value="CAB4553133.1"/>
    <property type="molecule type" value="Genomic_DNA"/>
</dbReference>
<dbReference type="PANTHER" id="PTHR38110:SF1">
    <property type="entry name" value="THIOESTERASE DOMAIN-CONTAINING PROTEIN"/>
    <property type="match status" value="1"/>
</dbReference>
<accession>A0A6J6CSI2</accession>
<feature type="domain" description="Acyl-CoA thioesterase-like N-terminal HotDog" evidence="1">
    <location>
        <begin position="24"/>
        <end position="106"/>
    </location>
</feature>